<comment type="caution">
    <text evidence="4">The sequence shown here is derived from an EMBL/GenBank/DDBJ whole genome shotgun (WGS) entry which is preliminary data.</text>
</comment>
<sequence length="264" mass="27916">MNIPSSKISILIADDCSTVSAVLRSILRKAGYSVVGVASDGKSALKMIDQLHPDVVSLDLQMPVMSGFEVLHALHDSSRNTVAVVVSADADKEIVRQSLALGALGYVTKPFNEDHVLAVFSQAASIVARRQKCAGNLTGPPVAGRRAIIIDKSAEDRSQLNQILESGGYIVADQASDGLAGLISVEKNAPDFVCHAVDFSDIDGLKVLACLRAVHPDLPIVIVSNHNDSETVNQAVRGGVKGYILKPLKRETVLSAIQSALSTD</sequence>
<keyword evidence="1 2" id="KW-0597">Phosphoprotein</keyword>
<dbReference type="SMART" id="SM00448">
    <property type="entry name" value="REC"/>
    <property type="match status" value="2"/>
</dbReference>
<dbReference type="Pfam" id="PF00072">
    <property type="entry name" value="Response_reg"/>
    <property type="match status" value="2"/>
</dbReference>
<organism evidence="4 5">
    <name type="scientific">Candidatus Dechloromonas phosphorivorans</name>
    <dbReference type="NCBI Taxonomy" id="2899244"/>
    <lineage>
        <taxon>Bacteria</taxon>
        <taxon>Pseudomonadati</taxon>
        <taxon>Pseudomonadota</taxon>
        <taxon>Betaproteobacteria</taxon>
        <taxon>Rhodocyclales</taxon>
        <taxon>Azonexaceae</taxon>
        <taxon>Dechloromonas</taxon>
    </lineage>
</organism>
<evidence type="ECO:0000313" key="5">
    <source>
        <dbReference type="Proteomes" id="UP000739411"/>
    </source>
</evidence>
<dbReference type="InterPro" id="IPR001789">
    <property type="entry name" value="Sig_transdc_resp-reg_receiver"/>
</dbReference>
<dbReference type="PANTHER" id="PTHR44591">
    <property type="entry name" value="STRESS RESPONSE REGULATOR PROTEIN 1"/>
    <property type="match status" value="1"/>
</dbReference>
<feature type="domain" description="Response regulatory" evidence="3">
    <location>
        <begin position="146"/>
        <end position="261"/>
    </location>
</feature>
<evidence type="ECO:0000313" key="4">
    <source>
        <dbReference type="EMBL" id="MBK7414097.1"/>
    </source>
</evidence>
<dbReference type="Gene3D" id="3.40.50.2300">
    <property type="match status" value="2"/>
</dbReference>
<name>A0A935JUP1_9RHOO</name>
<dbReference type="InterPro" id="IPR011006">
    <property type="entry name" value="CheY-like_superfamily"/>
</dbReference>
<evidence type="ECO:0000256" key="1">
    <source>
        <dbReference type="ARBA" id="ARBA00022553"/>
    </source>
</evidence>
<protein>
    <submittedName>
        <fullName evidence="4">Response regulator</fullName>
    </submittedName>
</protein>
<feature type="modified residue" description="4-aspartylphosphate" evidence="2">
    <location>
        <position position="59"/>
    </location>
</feature>
<proteinExistence type="predicted"/>
<accession>A0A935JUP1</accession>
<dbReference type="EMBL" id="JADJMS010000006">
    <property type="protein sequence ID" value="MBK7414097.1"/>
    <property type="molecule type" value="Genomic_DNA"/>
</dbReference>
<evidence type="ECO:0000259" key="3">
    <source>
        <dbReference type="PROSITE" id="PS50110"/>
    </source>
</evidence>
<dbReference type="PANTHER" id="PTHR44591:SF24">
    <property type="entry name" value="PROTEIN-GLUTAMATE METHYLESTERASE_PROTEIN-GLUTAMINE GLUTAMINASE 1"/>
    <property type="match status" value="1"/>
</dbReference>
<gene>
    <name evidence="4" type="ORF">IPJ38_02225</name>
</gene>
<dbReference type="InterPro" id="IPR050595">
    <property type="entry name" value="Bact_response_regulator"/>
</dbReference>
<dbReference type="GO" id="GO:0000160">
    <property type="term" value="P:phosphorelay signal transduction system"/>
    <property type="evidence" value="ECO:0007669"/>
    <property type="project" value="InterPro"/>
</dbReference>
<dbReference type="PROSITE" id="PS50110">
    <property type="entry name" value="RESPONSE_REGULATORY"/>
    <property type="match status" value="2"/>
</dbReference>
<dbReference type="CDD" id="cd00156">
    <property type="entry name" value="REC"/>
    <property type="match status" value="1"/>
</dbReference>
<dbReference type="AlphaFoldDB" id="A0A935JUP1"/>
<reference evidence="4 5" key="1">
    <citation type="submission" date="2020-10" db="EMBL/GenBank/DDBJ databases">
        <title>Connecting structure to function with the recovery of over 1000 high-quality activated sludge metagenome-assembled genomes encoding full-length rRNA genes using long-read sequencing.</title>
        <authorList>
            <person name="Singleton C.M."/>
            <person name="Petriglieri F."/>
            <person name="Kristensen J.M."/>
            <person name="Kirkegaard R.H."/>
            <person name="Michaelsen T.Y."/>
            <person name="Andersen M.H."/>
            <person name="Karst S.M."/>
            <person name="Dueholm M.S."/>
            <person name="Nielsen P.H."/>
            <person name="Albertsen M."/>
        </authorList>
    </citation>
    <scope>NUCLEOTIDE SEQUENCE [LARGE SCALE GENOMIC DNA]</scope>
    <source>
        <strain evidence="4">EsbW_18-Q3-R4-48_BATAC.463</strain>
    </source>
</reference>
<feature type="domain" description="Response regulatory" evidence="3">
    <location>
        <begin position="9"/>
        <end position="124"/>
    </location>
</feature>
<comment type="caution">
    <text evidence="2">Lacks conserved residue(s) required for the propagation of feature annotation.</text>
</comment>
<evidence type="ECO:0000256" key="2">
    <source>
        <dbReference type="PROSITE-ProRule" id="PRU00169"/>
    </source>
</evidence>
<dbReference type="Proteomes" id="UP000739411">
    <property type="component" value="Unassembled WGS sequence"/>
</dbReference>
<dbReference type="SUPFAM" id="SSF52172">
    <property type="entry name" value="CheY-like"/>
    <property type="match status" value="2"/>
</dbReference>